<dbReference type="Proteomes" id="UP000030104">
    <property type="component" value="Unassembled WGS sequence"/>
</dbReference>
<name>A0A0A2LDU6_PENIT</name>
<protein>
    <submittedName>
        <fullName evidence="1">Uncharacterized protein</fullName>
    </submittedName>
</protein>
<evidence type="ECO:0000313" key="2">
    <source>
        <dbReference type="Proteomes" id="UP000030104"/>
    </source>
</evidence>
<evidence type="ECO:0000313" key="1">
    <source>
        <dbReference type="EMBL" id="KGO77388.1"/>
    </source>
</evidence>
<dbReference type="STRING" id="40296.A0A0A2LDU6"/>
<keyword evidence="2" id="KW-1185">Reference proteome</keyword>
<comment type="caution">
    <text evidence="1">The sequence shown here is derived from an EMBL/GenBank/DDBJ whole genome shotgun (WGS) entry which is preliminary data.</text>
</comment>
<dbReference type="EMBL" id="JQGA01000173">
    <property type="protein sequence ID" value="KGO77388.1"/>
    <property type="molecule type" value="Genomic_DNA"/>
</dbReference>
<proteinExistence type="predicted"/>
<dbReference type="PhylomeDB" id="A0A0A2LDU6"/>
<accession>A0A0A2LDU6</accession>
<reference evidence="1 2" key="1">
    <citation type="journal article" date="2015" name="Mol. Plant Microbe Interact.">
        <title>Genome, transcriptome, and functional analyses of Penicillium expansum provide new insights into secondary metabolism and pathogenicity.</title>
        <authorList>
            <person name="Ballester A.R."/>
            <person name="Marcet-Houben M."/>
            <person name="Levin E."/>
            <person name="Sela N."/>
            <person name="Selma-Lazaro C."/>
            <person name="Carmona L."/>
            <person name="Wisniewski M."/>
            <person name="Droby S."/>
            <person name="Gonzalez-Candelas L."/>
            <person name="Gabaldon T."/>
        </authorList>
    </citation>
    <scope>NUCLEOTIDE SEQUENCE [LARGE SCALE GENOMIC DNA]</scope>
    <source>
        <strain evidence="1 2">PHI-1</strain>
    </source>
</reference>
<organism evidence="1 2">
    <name type="scientific">Penicillium italicum</name>
    <name type="common">Blue mold</name>
    <dbReference type="NCBI Taxonomy" id="40296"/>
    <lineage>
        <taxon>Eukaryota</taxon>
        <taxon>Fungi</taxon>
        <taxon>Dikarya</taxon>
        <taxon>Ascomycota</taxon>
        <taxon>Pezizomycotina</taxon>
        <taxon>Eurotiomycetes</taxon>
        <taxon>Eurotiomycetidae</taxon>
        <taxon>Eurotiales</taxon>
        <taxon>Aspergillaceae</taxon>
        <taxon>Penicillium</taxon>
    </lineage>
</organism>
<dbReference type="OrthoDB" id="4362974at2759"/>
<sequence>MVLGSVDDQRFYADASYGDWSDKKSTEGAVWFFAGAPIIWNSRKQCISAPFCTASEWCALEKPARDAQWLKKIATVLELEGADGPIIVLADHRESSSPESRNCNPGS</sequence>
<dbReference type="HOGENOM" id="CLU_2210875_0_0_1"/>
<dbReference type="AlphaFoldDB" id="A0A0A2LDU6"/>
<gene>
    <name evidence="1" type="ORF">PITC_040420</name>
</gene>